<proteinExistence type="predicted"/>
<sequence length="109" mass="12863">MYKKSVSRVEVTGQIARNKQITKELDVACLTPYSTYAYIAEPLKKWRRKCKAMGMRIRNMTLDTLLFADNLIIIAEDEEDKAMEDRQLREEYVEGREGWRRGTEKSRQV</sequence>
<protein>
    <submittedName>
        <fullName evidence="1">Uncharacterized protein</fullName>
    </submittedName>
</protein>
<dbReference type="OrthoDB" id="6768451at2759"/>
<evidence type="ECO:0000313" key="2">
    <source>
        <dbReference type="Proteomes" id="UP000801492"/>
    </source>
</evidence>
<reference evidence="1" key="1">
    <citation type="submission" date="2019-08" db="EMBL/GenBank/DDBJ databases">
        <title>The genome of the North American firefly Photinus pyralis.</title>
        <authorList>
            <consortium name="Photinus pyralis genome working group"/>
            <person name="Fallon T.R."/>
            <person name="Sander Lower S.E."/>
            <person name="Weng J.-K."/>
        </authorList>
    </citation>
    <scope>NUCLEOTIDE SEQUENCE</scope>
    <source>
        <strain evidence="1">TRF0915ILg1</strain>
        <tissue evidence="1">Whole body</tissue>
    </source>
</reference>
<keyword evidence="2" id="KW-1185">Reference proteome</keyword>
<accession>A0A8K0D1J9</accession>
<evidence type="ECO:0000313" key="1">
    <source>
        <dbReference type="EMBL" id="KAF2893110.1"/>
    </source>
</evidence>
<dbReference type="Proteomes" id="UP000801492">
    <property type="component" value="Unassembled WGS sequence"/>
</dbReference>
<name>A0A8K0D1J9_IGNLU</name>
<dbReference type="EMBL" id="VTPC01008247">
    <property type="protein sequence ID" value="KAF2893110.1"/>
    <property type="molecule type" value="Genomic_DNA"/>
</dbReference>
<gene>
    <name evidence="1" type="ORF">ILUMI_13066</name>
</gene>
<dbReference type="AlphaFoldDB" id="A0A8K0D1J9"/>
<comment type="caution">
    <text evidence="1">The sequence shown here is derived from an EMBL/GenBank/DDBJ whole genome shotgun (WGS) entry which is preliminary data.</text>
</comment>
<organism evidence="1 2">
    <name type="scientific">Ignelater luminosus</name>
    <name type="common">Cucubano</name>
    <name type="synonym">Pyrophorus luminosus</name>
    <dbReference type="NCBI Taxonomy" id="2038154"/>
    <lineage>
        <taxon>Eukaryota</taxon>
        <taxon>Metazoa</taxon>
        <taxon>Ecdysozoa</taxon>
        <taxon>Arthropoda</taxon>
        <taxon>Hexapoda</taxon>
        <taxon>Insecta</taxon>
        <taxon>Pterygota</taxon>
        <taxon>Neoptera</taxon>
        <taxon>Endopterygota</taxon>
        <taxon>Coleoptera</taxon>
        <taxon>Polyphaga</taxon>
        <taxon>Elateriformia</taxon>
        <taxon>Elateroidea</taxon>
        <taxon>Elateridae</taxon>
        <taxon>Agrypninae</taxon>
        <taxon>Pyrophorini</taxon>
        <taxon>Ignelater</taxon>
    </lineage>
</organism>